<evidence type="ECO:0000313" key="6">
    <source>
        <dbReference type="Proteomes" id="UP000061135"/>
    </source>
</evidence>
<dbReference type="OrthoDB" id="9796919at2"/>
<evidence type="ECO:0000256" key="1">
    <source>
        <dbReference type="ARBA" id="ARBA00022679"/>
    </source>
</evidence>
<dbReference type="EMBL" id="CP007501">
    <property type="protein sequence ID" value="AKD25355.1"/>
    <property type="molecule type" value="Genomic_DNA"/>
</dbReference>
<dbReference type="HOGENOM" id="CLU_013985_23_2_4"/>
<proteinExistence type="inferred from homology"/>
<reference evidence="5 6" key="1">
    <citation type="submission" date="2014-03" db="EMBL/GenBank/DDBJ databases">
        <title>Genome of Polynucleobacter strain MWH-MoK4.</title>
        <authorList>
            <person name="Hahn M.W."/>
        </authorList>
    </citation>
    <scope>NUCLEOTIDE SEQUENCE [LARGE SCALE GENOMIC DNA]</scope>
    <source>
        <strain evidence="5 6">MWH-MoK4</strain>
    </source>
</reference>
<feature type="active site" description="Proton acceptor" evidence="3">
    <location>
        <position position="131"/>
    </location>
</feature>
<dbReference type="RefSeq" id="WP_046330152.1">
    <property type="nucleotide sequence ID" value="NZ_CP007501.1"/>
</dbReference>
<dbReference type="PATRIC" id="fig|576611.7.peg.1038"/>
<dbReference type="SUPFAM" id="SSF55729">
    <property type="entry name" value="Acyl-CoA N-acyltransferases (Nat)"/>
    <property type="match status" value="1"/>
</dbReference>
<keyword evidence="3" id="KW-0963">Cytoplasm</keyword>
<dbReference type="GO" id="GO:0008999">
    <property type="term" value="F:protein-N-terminal-alanine acetyltransferase activity"/>
    <property type="evidence" value="ECO:0007669"/>
    <property type="project" value="UniProtKB-UniRule"/>
</dbReference>
<evidence type="ECO:0000259" key="4">
    <source>
        <dbReference type="PROSITE" id="PS51186"/>
    </source>
</evidence>
<dbReference type="PROSITE" id="PS51186">
    <property type="entry name" value="GNAT"/>
    <property type="match status" value="1"/>
</dbReference>
<dbReference type="InterPro" id="IPR051556">
    <property type="entry name" value="N-term/lysine_N-AcTrnsfr"/>
</dbReference>
<feature type="active site" description="Proton donor" evidence="3">
    <location>
        <position position="143"/>
    </location>
</feature>
<keyword evidence="6" id="KW-1185">Reference proteome</keyword>
<dbReference type="InterPro" id="IPR000182">
    <property type="entry name" value="GNAT_dom"/>
</dbReference>
<comment type="subcellular location">
    <subcellularLocation>
        <location evidence="3">Cytoplasm</location>
    </subcellularLocation>
</comment>
<gene>
    <name evidence="3" type="primary">rimI</name>
    <name evidence="5" type="ORF">CL55_00010220</name>
</gene>
<protein>
    <recommendedName>
        <fullName evidence="3">[Ribosomal protein bS18]-alanine N-acetyltransferase</fullName>
        <ecNumber evidence="3">2.3.1.266</ecNumber>
    </recommendedName>
</protein>
<dbReference type="KEGG" id="pdq:CL55_00010220"/>
<evidence type="ECO:0000256" key="3">
    <source>
        <dbReference type="HAMAP-Rule" id="MF_02210"/>
    </source>
</evidence>
<dbReference type="HAMAP" id="MF_02210">
    <property type="entry name" value="RimI"/>
    <property type="match status" value="1"/>
</dbReference>
<dbReference type="CDD" id="cd04301">
    <property type="entry name" value="NAT_SF"/>
    <property type="match status" value="1"/>
</dbReference>
<evidence type="ECO:0000256" key="2">
    <source>
        <dbReference type="ARBA" id="ARBA00023315"/>
    </source>
</evidence>
<name>A0A0E3ZJX6_9BURK</name>
<comment type="caution">
    <text evidence="3">Lacks conserved residue(s) required for the propagation of feature annotation.</text>
</comment>
<dbReference type="Gene3D" id="3.40.630.30">
    <property type="match status" value="1"/>
</dbReference>
<feature type="binding site" evidence="3">
    <location>
        <position position="136"/>
    </location>
    <ligand>
        <name>acetyl-CoA</name>
        <dbReference type="ChEBI" id="CHEBI:57288"/>
    </ligand>
</feature>
<dbReference type="STRING" id="1835254.CL55_00010220"/>
<comment type="similarity">
    <text evidence="3">Belongs to the acetyltransferase family. RimI subfamily.</text>
</comment>
<dbReference type="PANTHER" id="PTHR42919:SF8">
    <property type="entry name" value="N-ALPHA-ACETYLTRANSFERASE 50"/>
    <property type="match status" value="1"/>
</dbReference>
<feature type="domain" description="N-acetyltransferase" evidence="4">
    <location>
        <begin position="18"/>
        <end position="178"/>
    </location>
</feature>
<dbReference type="PANTHER" id="PTHR42919">
    <property type="entry name" value="N-ALPHA-ACETYLTRANSFERASE"/>
    <property type="match status" value="1"/>
</dbReference>
<dbReference type="EC" id="2.3.1.266" evidence="3"/>
<dbReference type="AlphaFoldDB" id="A0A0E3ZJX6"/>
<keyword evidence="2 3" id="KW-0012">Acyltransferase</keyword>
<dbReference type="InterPro" id="IPR043690">
    <property type="entry name" value="RimI"/>
</dbReference>
<keyword evidence="1 3" id="KW-0808">Transferase</keyword>
<sequence length="181" mass="19793">MVDSLHSGQSNTEGISELSFLPMTTADLDSVIAIESVSHIHPWTKGNFSDSLAAGHWAYCVRPQLADTVKGTYLDPDILWAYCILFPAVDELHLLNITVSPKLRRLGIGVKMMNAIEGVAAQQNMPRIILEVRPSNEAALALYQSLGYGQIGLRKNYYPVDAANGLREDALVLAKSIKLEA</sequence>
<evidence type="ECO:0000313" key="5">
    <source>
        <dbReference type="EMBL" id="AKD25355.1"/>
    </source>
</evidence>
<organism evidence="5 6">
    <name type="scientific">Polynucleobacter duraquae</name>
    <dbReference type="NCBI Taxonomy" id="1835254"/>
    <lineage>
        <taxon>Bacteria</taxon>
        <taxon>Pseudomonadati</taxon>
        <taxon>Pseudomonadota</taxon>
        <taxon>Betaproteobacteria</taxon>
        <taxon>Burkholderiales</taxon>
        <taxon>Burkholderiaceae</taxon>
        <taxon>Polynucleobacter</taxon>
    </lineage>
</organism>
<dbReference type="InterPro" id="IPR016181">
    <property type="entry name" value="Acyl_CoA_acyltransferase"/>
</dbReference>
<dbReference type="GO" id="GO:0005737">
    <property type="term" value="C:cytoplasm"/>
    <property type="evidence" value="ECO:0007669"/>
    <property type="project" value="UniProtKB-SubCell"/>
</dbReference>
<dbReference type="Proteomes" id="UP000061135">
    <property type="component" value="Chromosome"/>
</dbReference>
<accession>A0A0E3ZJX6</accession>
<dbReference type="Pfam" id="PF00583">
    <property type="entry name" value="Acetyltransf_1"/>
    <property type="match status" value="1"/>
</dbReference>
<comment type="catalytic activity">
    <reaction evidence="3">
        <text>N-terminal L-alanyl-[ribosomal protein bS18] + acetyl-CoA = N-terminal N(alpha)-acetyl-L-alanyl-[ribosomal protein bS18] + CoA + H(+)</text>
        <dbReference type="Rhea" id="RHEA:43756"/>
        <dbReference type="Rhea" id="RHEA-COMP:10676"/>
        <dbReference type="Rhea" id="RHEA-COMP:10677"/>
        <dbReference type="ChEBI" id="CHEBI:15378"/>
        <dbReference type="ChEBI" id="CHEBI:57287"/>
        <dbReference type="ChEBI" id="CHEBI:57288"/>
        <dbReference type="ChEBI" id="CHEBI:64718"/>
        <dbReference type="ChEBI" id="CHEBI:83683"/>
        <dbReference type="EC" id="2.3.1.266"/>
    </reaction>
</comment>
<comment type="function">
    <text evidence="3">Acetylates the N-terminal alanine of ribosomal protein bS18.</text>
</comment>